<gene>
    <name evidence="1" type="ORF">LCGC14_0174390</name>
</gene>
<proteinExistence type="predicted"/>
<dbReference type="InterPro" id="IPR013083">
    <property type="entry name" value="Znf_RING/FYVE/PHD"/>
</dbReference>
<dbReference type="SUPFAM" id="SSF57850">
    <property type="entry name" value="RING/U-box"/>
    <property type="match status" value="1"/>
</dbReference>
<evidence type="ECO:0008006" key="2">
    <source>
        <dbReference type="Google" id="ProtNLM"/>
    </source>
</evidence>
<sequence>MSFNNFQIAVSDQFDRMISLSTELFYVDVSRDELFNLYLASFPEGANPIFRERTEHDCNCCKNFIRKAGNMVAIIDGNIETVWDVQLEDRHQYVANALAEAVRFRSIAGIYRQKEKTLGSKPHRETDESTGNFYIFEHFYYTLPSKFVVQDVAKFRGDTHTNMSILKRSLTEITLDATEDVIDLIERNKLIRGAEHLEVVKKFKRIKKEFDQLDKSDCDLFIWETSAEIGKAGKIKNTVIGTLLVDISTGVEIGVAIDKFGVKVDPRNYKRPTGLATKGMIANAEKKVKELEIEDSLARRFATEKDLTSNNLLFVNKTTKKKLKKSKKKSSVFDELREDTKTKISEKLQKVEIDEFIANILPHATNIEIMMENSHETNLMSLIAPTNGKCPNIMKWDNPFSWSYIGEVTDSIIKERVKRAGGSVTGLMRFSLGWRNYDDLDLHCEEPDGSHIYYGDMHSRNGGWLDVDMNAGGRKSREPVENITHETESHLKEGKYKIYVHQFAKRETDNYGFDMEMEFDGQVYLFSYDKPMKNKEIVPVIEFTYSKTNGITMGKSLPSSTTSKEVWGVTTQDWVKVNMVLNSPNHWNGQNTGNKHWFFILNDCLNPDRARGFYNEFLRNELTPHSKVFEMLSAKMKTEESNKQLSGLGFSSTLNNRLICKVGWNQVGKSDRVMEIIFANAGKEDTPISHNILEKLGLCEVCKKEVTNHVSRLPCPNGCGIFHTSHFLEWVRIKGQCPVCRRTITLLQINELVQLATV</sequence>
<name>A0A0F9UQZ9_9ZZZZ</name>
<comment type="caution">
    <text evidence="1">The sequence shown here is derived from an EMBL/GenBank/DDBJ whole genome shotgun (WGS) entry which is preliminary data.</text>
</comment>
<organism evidence="1">
    <name type="scientific">marine sediment metagenome</name>
    <dbReference type="NCBI Taxonomy" id="412755"/>
    <lineage>
        <taxon>unclassified sequences</taxon>
        <taxon>metagenomes</taxon>
        <taxon>ecological metagenomes</taxon>
    </lineage>
</organism>
<dbReference type="AlphaFoldDB" id="A0A0F9UQZ9"/>
<evidence type="ECO:0000313" key="1">
    <source>
        <dbReference type="EMBL" id="KKN95570.1"/>
    </source>
</evidence>
<dbReference type="EMBL" id="LAZR01000069">
    <property type="protein sequence ID" value="KKN95570.1"/>
    <property type="molecule type" value="Genomic_DNA"/>
</dbReference>
<reference evidence="1" key="1">
    <citation type="journal article" date="2015" name="Nature">
        <title>Complex archaea that bridge the gap between prokaryotes and eukaryotes.</title>
        <authorList>
            <person name="Spang A."/>
            <person name="Saw J.H."/>
            <person name="Jorgensen S.L."/>
            <person name="Zaremba-Niedzwiedzka K."/>
            <person name="Martijn J."/>
            <person name="Lind A.E."/>
            <person name="van Eijk R."/>
            <person name="Schleper C."/>
            <person name="Guy L."/>
            <person name="Ettema T.J."/>
        </authorList>
    </citation>
    <scope>NUCLEOTIDE SEQUENCE</scope>
</reference>
<accession>A0A0F9UQZ9</accession>
<protein>
    <recommendedName>
        <fullName evidence="2">RING-type domain-containing protein</fullName>
    </recommendedName>
</protein>
<dbReference type="Gene3D" id="3.30.40.10">
    <property type="entry name" value="Zinc/RING finger domain, C3HC4 (zinc finger)"/>
    <property type="match status" value="1"/>
</dbReference>